<proteinExistence type="predicted"/>
<evidence type="ECO:0000313" key="1">
    <source>
        <dbReference type="EMBL" id="EMS31230.1"/>
    </source>
</evidence>
<dbReference type="AlphaFoldDB" id="M7X133"/>
<dbReference type="Proteomes" id="UP000010953">
    <property type="component" value="Unassembled WGS sequence"/>
</dbReference>
<reference evidence="1" key="1">
    <citation type="submission" date="2013-01" db="EMBL/GenBank/DDBJ databases">
        <title>Genome assembly of Mariniradius saccharolyticus AK6.</title>
        <authorList>
            <person name="Vaidya B."/>
            <person name="Khatri I."/>
            <person name="Tanuku N.R.S."/>
            <person name="Subramanian S."/>
            <person name="Pinnaka A."/>
        </authorList>
    </citation>
    <scope>NUCLEOTIDE SEQUENCE [LARGE SCALE GENOMIC DNA]</scope>
    <source>
        <strain evidence="1">AK6</strain>
    </source>
</reference>
<organism evidence="1 2">
    <name type="scientific">Mariniradius saccharolyticus AK6</name>
    <dbReference type="NCBI Taxonomy" id="1239962"/>
    <lineage>
        <taxon>Bacteria</taxon>
        <taxon>Pseudomonadati</taxon>
        <taxon>Bacteroidota</taxon>
        <taxon>Cytophagia</taxon>
        <taxon>Cytophagales</taxon>
        <taxon>Cyclobacteriaceae</taxon>
        <taxon>Mariniradius</taxon>
    </lineage>
</organism>
<evidence type="ECO:0000313" key="2">
    <source>
        <dbReference type="Proteomes" id="UP000010953"/>
    </source>
</evidence>
<dbReference type="STRING" id="1239962.C943_02377"/>
<sequence>MIISVNPKDIDKMKKLLFIAVLFFAAAAHETSAQDKPNPTEVARVTGYFSYLMPLVKFQDGESISNFSDGFAMGFPAGFILATKSGRYGYIFELVPIIAFSEGTSRMDNLVFNPGIQFHIPGGWNFNALASFETSGRYGLTPVISKTLRVGEYTSWFMTVPVPVRFGANRPTSLEFALQLGFAF</sequence>
<accession>M7X133</accession>
<gene>
    <name evidence="1" type="ORF">C943_02377</name>
</gene>
<dbReference type="InParanoid" id="M7X133"/>
<comment type="caution">
    <text evidence="1">The sequence shown here is derived from an EMBL/GenBank/DDBJ whole genome shotgun (WGS) entry which is preliminary data.</text>
</comment>
<keyword evidence="2" id="KW-1185">Reference proteome</keyword>
<dbReference type="eggNOG" id="ENOG5030BQU">
    <property type="taxonomic scope" value="Bacteria"/>
</dbReference>
<protein>
    <submittedName>
        <fullName evidence="1">Uncharacterized protein</fullName>
    </submittedName>
</protein>
<name>M7X133_9BACT</name>
<dbReference type="EMBL" id="AMZY02000020">
    <property type="protein sequence ID" value="EMS31230.1"/>
    <property type="molecule type" value="Genomic_DNA"/>
</dbReference>